<protein>
    <submittedName>
        <fullName evidence="1">Uncharacterized protein</fullName>
    </submittedName>
</protein>
<dbReference type="EMBL" id="KY052837">
    <property type="protein sequence ID" value="ASF00466.1"/>
    <property type="molecule type" value="Genomic_DNA"/>
</dbReference>
<proteinExistence type="predicted"/>
<reference evidence="1" key="2">
    <citation type="journal article" date="2017" name="Nat. Commun.">
        <title>Single-virus genomics reveals hidden cosmopolitan and abundant viruses.</title>
        <authorList>
            <person name="Martinez-Hernandez F."/>
            <person name="Fornas O."/>
            <person name="Lluesma Gomez M."/>
            <person name="Bolduc B."/>
            <person name="de la Cruz Pena M.J."/>
            <person name="Martinez J.M."/>
            <person name="Anton J."/>
            <person name="Gasol J.M."/>
            <person name="Rosselli R."/>
            <person name="Rodriguez-Valera F."/>
            <person name="Sullivan M.B."/>
            <person name="Acinas S.G."/>
            <person name="Martinez-Garcia M."/>
        </authorList>
    </citation>
    <scope>NUCLEOTIDE SEQUENCE</scope>
</reference>
<name>A0A218MME0_9VIRU</name>
<accession>A0A218MME0</accession>
<organism evidence="1">
    <name type="scientific">uncultured virus</name>
    <dbReference type="NCBI Taxonomy" id="340016"/>
    <lineage>
        <taxon>Viruses</taxon>
        <taxon>environmental samples</taxon>
    </lineage>
</organism>
<sequence length="237" mass="26414">MATSGTTAFDLDIDEIIQEAYERCGMTARTGYGIKSARRSLNILFSEWGNRGLHLWKVDLASVPLVEGQAEYNTTNDSTNFPGNVNEILEAYVRNNSTTTAPVDTPITKIDRSAYASIANKLSKGTPSQYYVDRTTSPSIFLYQTPSSSFSGSSFLLKFYYLKRIEDAGAYTNQTDVVYRFIPCMCAGLAYYLSLKIAPDRAQNLKLLYEDELNRALTEDSSSTSTYLTPKVYYPGS</sequence>
<evidence type="ECO:0000313" key="1">
    <source>
        <dbReference type="EMBL" id="ASF00466.1"/>
    </source>
</evidence>
<reference evidence="1" key="1">
    <citation type="submission" date="2016-10" db="EMBL/GenBank/DDBJ databases">
        <authorList>
            <person name="Varghese N."/>
        </authorList>
    </citation>
    <scope>NUCLEOTIDE SEQUENCE</scope>
</reference>